<proteinExistence type="predicted"/>
<dbReference type="Pfam" id="PF01965">
    <property type="entry name" value="DJ-1_PfpI"/>
    <property type="match status" value="1"/>
</dbReference>
<accession>A0AAJ0M7W4</accession>
<dbReference type="InterPro" id="IPR029062">
    <property type="entry name" value="Class_I_gatase-like"/>
</dbReference>
<dbReference type="PANTHER" id="PTHR43130">
    <property type="entry name" value="ARAC-FAMILY TRANSCRIPTIONAL REGULATOR"/>
    <property type="match status" value="1"/>
</dbReference>
<evidence type="ECO:0000259" key="1">
    <source>
        <dbReference type="Pfam" id="PF01965"/>
    </source>
</evidence>
<feature type="domain" description="DJ-1/PfpI" evidence="1">
    <location>
        <begin position="41"/>
        <end position="199"/>
    </location>
</feature>
<protein>
    <submittedName>
        <fullName evidence="2">Class I glutamine amidotransferase-like protein</fullName>
    </submittedName>
</protein>
<reference evidence="2" key="1">
    <citation type="journal article" date="2023" name="Mol. Phylogenet. Evol.">
        <title>Genome-scale phylogeny and comparative genomics of the fungal order Sordariales.</title>
        <authorList>
            <person name="Hensen N."/>
            <person name="Bonometti L."/>
            <person name="Westerberg I."/>
            <person name="Brannstrom I.O."/>
            <person name="Guillou S."/>
            <person name="Cros-Aarteil S."/>
            <person name="Calhoun S."/>
            <person name="Haridas S."/>
            <person name="Kuo A."/>
            <person name="Mondo S."/>
            <person name="Pangilinan J."/>
            <person name="Riley R."/>
            <person name="LaButti K."/>
            <person name="Andreopoulos B."/>
            <person name="Lipzen A."/>
            <person name="Chen C."/>
            <person name="Yan M."/>
            <person name="Daum C."/>
            <person name="Ng V."/>
            <person name="Clum A."/>
            <person name="Steindorff A."/>
            <person name="Ohm R.A."/>
            <person name="Martin F."/>
            <person name="Silar P."/>
            <person name="Natvig D.O."/>
            <person name="Lalanne C."/>
            <person name="Gautier V."/>
            <person name="Ament-Velasquez S.L."/>
            <person name="Kruys A."/>
            <person name="Hutchinson M.I."/>
            <person name="Powell A.J."/>
            <person name="Barry K."/>
            <person name="Miller A.N."/>
            <person name="Grigoriev I.V."/>
            <person name="Debuchy R."/>
            <person name="Gladieux P."/>
            <person name="Hiltunen Thoren M."/>
            <person name="Johannesson H."/>
        </authorList>
    </citation>
    <scope>NUCLEOTIDE SEQUENCE</scope>
    <source>
        <strain evidence="2">CBS 955.72</strain>
    </source>
</reference>
<evidence type="ECO:0000313" key="2">
    <source>
        <dbReference type="EMBL" id="KAK3341153.1"/>
    </source>
</evidence>
<dbReference type="AlphaFoldDB" id="A0AAJ0M7W4"/>
<name>A0AAJ0M7W4_9PEZI</name>
<reference evidence="2" key="2">
    <citation type="submission" date="2023-06" db="EMBL/GenBank/DDBJ databases">
        <authorList>
            <consortium name="Lawrence Berkeley National Laboratory"/>
            <person name="Haridas S."/>
            <person name="Hensen N."/>
            <person name="Bonometti L."/>
            <person name="Westerberg I."/>
            <person name="Brannstrom I.O."/>
            <person name="Guillou S."/>
            <person name="Cros-Aarteil S."/>
            <person name="Calhoun S."/>
            <person name="Kuo A."/>
            <person name="Mondo S."/>
            <person name="Pangilinan J."/>
            <person name="Riley R."/>
            <person name="Labutti K."/>
            <person name="Andreopoulos B."/>
            <person name="Lipzen A."/>
            <person name="Chen C."/>
            <person name="Yanf M."/>
            <person name="Daum C."/>
            <person name="Ng V."/>
            <person name="Clum A."/>
            <person name="Steindorff A."/>
            <person name="Ohm R."/>
            <person name="Martin F."/>
            <person name="Silar P."/>
            <person name="Natvig D."/>
            <person name="Lalanne C."/>
            <person name="Gautier V."/>
            <person name="Ament-Velasquez S.L."/>
            <person name="Kruys A."/>
            <person name="Hutchinson M.I."/>
            <person name="Powell A.J."/>
            <person name="Barry K."/>
            <person name="Miller A.N."/>
            <person name="Grigoriev I.V."/>
            <person name="Debuchy R."/>
            <person name="Gladieux P."/>
            <person name="Thoren M.H."/>
            <person name="Johannesson H."/>
        </authorList>
    </citation>
    <scope>NUCLEOTIDE SEQUENCE</scope>
    <source>
        <strain evidence="2">CBS 955.72</strain>
    </source>
</reference>
<evidence type="ECO:0000313" key="3">
    <source>
        <dbReference type="Proteomes" id="UP001275084"/>
    </source>
</evidence>
<dbReference type="Gene3D" id="3.40.50.880">
    <property type="match status" value="1"/>
</dbReference>
<comment type="caution">
    <text evidence="2">The sequence shown here is derived from an EMBL/GenBank/DDBJ whole genome shotgun (WGS) entry which is preliminary data.</text>
</comment>
<dbReference type="Proteomes" id="UP001275084">
    <property type="component" value="Unassembled WGS sequence"/>
</dbReference>
<keyword evidence="2" id="KW-0315">Glutamine amidotransferase</keyword>
<dbReference type="PANTHER" id="PTHR43130:SF7">
    <property type="entry name" value="DJ-1_PFPI DOMAIN-CONTAINING PROTEIN"/>
    <property type="match status" value="1"/>
</dbReference>
<organism evidence="2 3">
    <name type="scientific">Lasiosphaeria hispida</name>
    <dbReference type="NCBI Taxonomy" id="260671"/>
    <lineage>
        <taxon>Eukaryota</taxon>
        <taxon>Fungi</taxon>
        <taxon>Dikarya</taxon>
        <taxon>Ascomycota</taxon>
        <taxon>Pezizomycotina</taxon>
        <taxon>Sordariomycetes</taxon>
        <taxon>Sordariomycetidae</taxon>
        <taxon>Sordariales</taxon>
        <taxon>Lasiosphaeriaceae</taxon>
        <taxon>Lasiosphaeria</taxon>
    </lineage>
</organism>
<sequence>MGAPEEHKIIRIGVFMPSGAQVLDMACVDIFGTMSYEYVKDQASFIPAPIINLAPSVEIIYIGTVQPGELIQMTSNVKLECHHHMSDPEVQPGKLDIVVVPGPDPNLTFDTPVRDWLAAHGAERDTDILCVCTGIYLCGEAGLLRGKRVCGPRALQPQLKAKFEGATWVGDELRWIQDGNFWSCGGITNGNDLVSAYVRQSPRFPGPVAEFGLVMTDTGDRPQRYGTSQTAVTLGVVWQILKAVFMGLGKKKGE</sequence>
<dbReference type="SUPFAM" id="SSF52317">
    <property type="entry name" value="Class I glutamine amidotransferase-like"/>
    <property type="match status" value="1"/>
</dbReference>
<gene>
    <name evidence="2" type="ORF">B0T25DRAFT_585370</name>
</gene>
<dbReference type="InterPro" id="IPR002818">
    <property type="entry name" value="DJ-1/PfpI"/>
</dbReference>
<keyword evidence="3" id="KW-1185">Reference proteome</keyword>
<dbReference type="EMBL" id="JAUIQD010000008">
    <property type="protein sequence ID" value="KAK3341153.1"/>
    <property type="molecule type" value="Genomic_DNA"/>
</dbReference>
<dbReference type="InterPro" id="IPR052158">
    <property type="entry name" value="INH-QAR"/>
</dbReference>